<keyword evidence="4" id="KW-1185">Reference proteome</keyword>
<feature type="transmembrane region" description="Helical" evidence="2">
    <location>
        <begin position="187"/>
        <end position="216"/>
    </location>
</feature>
<evidence type="ECO:0000313" key="4">
    <source>
        <dbReference type="Proteomes" id="UP000460157"/>
    </source>
</evidence>
<dbReference type="OrthoDB" id="3742900at2"/>
<evidence type="ECO:0000256" key="2">
    <source>
        <dbReference type="SAM" id="Phobius"/>
    </source>
</evidence>
<evidence type="ECO:0000256" key="1">
    <source>
        <dbReference type="SAM" id="MobiDB-lite"/>
    </source>
</evidence>
<dbReference type="Proteomes" id="UP000460157">
    <property type="component" value="Unassembled WGS sequence"/>
</dbReference>
<comment type="caution">
    <text evidence="3">The sequence shown here is derived from an EMBL/GenBank/DDBJ whole genome shotgun (WGS) entry which is preliminary data.</text>
</comment>
<feature type="transmembrane region" description="Helical" evidence="2">
    <location>
        <begin position="296"/>
        <end position="315"/>
    </location>
</feature>
<gene>
    <name evidence="3" type="ORF">GNZ21_02150</name>
</gene>
<protein>
    <submittedName>
        <fullName evidence="3">Uncharacterized protein</fullName>
    </submittedName>
</protein>
<dbReference type="RefSeq" id="WP_157320936.1">
    <property type="nucleotide sequence ID" value="NZ_BMFX01000028.1"/>
</dbReference>
<organism evidence="3 4">
    <name type="scientific">Nesterenkonia alkaliphila</name>
    <dbReference type="NCBI Taxonomy" id="1463631"/>
    <lineage>
        <taxon>Bacteria</taxon>
        <taxon>Bacillati</taxon>
        <taxon>Actinomycetota</taxon>
        <taxon>Actinomycetes</taxon>
        <taxon>Micrococcales</taxon>
        <taxon>Micrococcaceae</taxon>
        <taxon>Nesterenkonia</taxon>
    </lineage>
</organism>
<dbReference type="InterPro" id="IPR045931">
    <property type="entry name" value="DUF6350"/>
</dbReference>
<feature type="transmembrane region" description="Helical" evidence="2">
    <location>
        <begin position="75"/>
        <end position="95"/>
    </location>
</feature>
<accession>A0A7K1UFC5</accession>
<name>A0A7K1UFC5_9MICC</name>
<keyword evidence="2" id="KW-0812">Transmembrane</keyword>
<proteinExistence type="predicted"/>
<feature type="transmembrane region" description="Helical" evidence="2">
    <location>
        <begin position="336"/>
        <end position="362"/>
    </location>
</feature>
<sequence>MRRLPTPPLWLFGLFEAVQAVLATALLVGVPVLGSSLARNGQDFAPQSAAEFAAQVWLVIHAAPLNLAEGGDSNWFHLVPLGFTIVPFLLAWRAGRRLAQGAYPTQLWQGLLAFSLAYAAAGVATAHYGIGDPGTLVWAGVAPGLLVGIGSLAGCYAEARSATRMIGVDLEAAVEGLSERLKWAFAYLWAVLRGGVVAAVAAVGLSAALLIGWLGWRWMEVANAYQQIDAGILGGAGLTLLHLSLAPNLLLWTLAYSTGAGFSMGAGNTVSPLETELGAVPAVPVLAALPDQVYEYSLAALALPVVAGFIAGWWLMREGENHFDDWCQLKLKLRPVSVTVSTLTLGLLTGVTAAALLIGPLWLSHVSLGLGAMNDIGPHAGITALLLGGWVAVGTALGYSLTAAAKEWTPRRGTKGRTTEDDDAEEESFSAAAKP</sequence>
<keyword evidence="2" id="KW-1133">Transmembrane helix</keyword>
<feature type="transmembrane region" description="Helical" evidence="2">
    <location>
        <begin position="382"/>
        <end position="405"/>
    </location>
</feature>
<dbReference type="AlphaFoldDB" id="A0A7K1UFC5"/>
<dbReference type="EMBL" id="WRPM01000014">
    <property type="protein sequence ID" value="MVT25175.1"/>
    <property type="molecule type" value="Genomic_DNA"/>
</dbReference>
<feature type="region of interest" description="Disordered" evidence="1">
    <location>
        <begin position="409"/>
        <end position="435"/>
    </location>
</feature>
<reference evidence="3 4" key="1">
    <citation type="submission" date="2019-12" db="EMBL/GenBank/DDBJ databases">
        <title>Nesterenkonia muleiensis sp. nov., a novel actinobacterium isolated from sap of Populus euphratica.</title>
        <authorList>
            <person name="Wang R."/>
        </authorList>
    </citation>
    <scope>NUCLEOTIDE SEQUENCE [LARGE SCALE GENOMIC DNA]</scope>
    <source>
        <strain evidence="3 4">F10</strain>
    </source>
</reference>
<dbReference type="Pfam" id="PF19877">
    <property type="entry name" value="DUF6350"/>
    <property type="match status" value="1"/>
</dbReference>
<feature type="transmembrane region" description="Helical" evidence="2">
    <location>
        <begin position="136"/>
        <end position="157"/>
    </location>
</feature>
<feature type="transmembrane region" description="Helical" evidence="2">
    <location>
        <begin position="107"/>
        <end position="130"/>
    </location>
</feature>
<evidence type="ECO:0000313" key="3">
    <source>
        <dbReference type="EMBL" id="MVT25175.1"/>
    </source>
</evidence>
<keyword evidence="2" id="KW-0472">Membrane</keyword>